<dbReference type="Gene3D" id="2.130.10.10">
    <property type="entry name" value="YVTN repeat-like/Quinoprotein amine dehydrogenase"/>
    <property type="match status" value="1"/>
</dbReference>
<evidence type="ECO:0000313" key="5">
    <source>
        <dbReference type="Proteomes" id="UP000217199"/>
    </source>
</evidence>
<dbReference type="InParanoid" id="A0A286UWR4"/>
<feature type="compositionally biased region" description="Basic residues" evidence="3">
    <location>
        <begin position="139"/>
        <end position="151"/>
    </location>
</feature>
<evidence type="ECO:0000256" key="3">
    <source>
        <dbReference type="SAM" id="MobiDB-lite"/>
    </source>
</evidence>
<dbReference type="InterPro" id="IPR001680">
    <property type="entry name" value="WD40_rpt"/>
</dbReference>
<dbReference type="EMBL" id="NBII01000001">
    <property type="protein sequence ID" value="PAV23962.1"/>
    <property type="molecule type" value="Genomic_DNA"/>
</dbReference>
<organism evidence="4 5">
    <name type="scientific">Pyrrhoderma noxium</name>
    <dbReference type="NCBI Taxonomy" id="2282107"/>
    <lineage>
        <taxon>Eukaryota</taxon>
        <taxon>Fungi</taxon>
        <taxon>Dikarya</taxon>
        <taxon>Basidiomycota</taxon>
        <taxon>Agaricomycotina</taxon>
        <taxon>Agaricomycetes</taxon>
        <taxon>Hymenochaetales</taxon>
        <taxon>Hymenochaetaceae</taxon>
        <taxon>Pyrrhoderma</taxon>
    </lineage>
</organism>
<dbReference type="PANTHER" id="PTHR14107:SF16">
    <property type="entry name" value="AT02583P"/>
    <property type="match status" value="1"/>
</dbReference>
<dbReference type="SMART" id="SM00320">
    <property type="entry name" value="WD40"/>
    <property type="match status" value="5"/>
</dbReference>
<dbReference type="GO" id="GO:0051286">
    <property type="term" value="C:cell tip"/>
    <property type="evidence" value="ECO:0007669"/>
    <property type="project" value="TreeGrafter"/>
</dbReference>
<keyword evidence="2" id="KW-0677">Repeat</keyword>
<dbReference type="GO" id="GO:0005634">
    <property type="term" value="C:nucleus"/>
    <property type="evidence" value="ECO:0007669"/>
    <property type="project" value="TreeGrafter"/>
</dbReference>
<proteinExistence type="predicted"/>
<dbReference type="InterPro" id="IPR036322">
    <property type="entry name" value="WD40_repeat_dom_sf"/>
</dbReference>
<gene>
    <name evidence="4" type="ORF">PNOK_0103000</name>
</gene>
<comment type="caution">
    <text evidence="4">The sequence shown here is derived from an EMBL/GenBank/DDBJ whole genome shotgun (WGS) entry which is preliminary data.</text>
</comment>
<sequence length="622" mass="68819">MENDHTFVAPEGVYSNVEEHKPTPYNAHIVFPTTYPTRLSSIVIRYPLSKPGSSQGITHWQILGGGKDKDKEKEVKNKEKEQFQQQQKEREDGQSLSSSEKPGTDDLEEPESIGSPLLHPQSPIFESTKLFGSTTIGMGKKKPTSRPRHNIRTTTSTFVTRLQSIENLNKILQNKQGDVNYLFYNSGKSFFWTELGVKAKEPLARITFSAFPTCHDINKDTASSTCLDIVIGFNTGDLIWFDPISGRYVRINKQGCISNSACTAIKWVPGSPSVFIVSHADGTIIVYDKEREDSSFVPQAPFKRTAVHPPSQSGSSNSSTPSEIAVSSEGWDPLESIFVTVPRWQPANAARGKADREKTAKNPMSHWKVSKRGVVDIAYSNDARLVAAVSEDGCLRIIDALQESLVDCFASYFGSFTCVSFSDDAKFVLTGGQDDLVTIFSTVEGRVIARCQGHSSFISAVSFDPVRTDKRSYRFGSVGEDNKLILWDFSAGVLHRPKLQAALHQRVSMSSSLSLALRRRGDAAEGSTLHLPPTTGGEDVPKYHPAPSRNEVSIVQPVLVKYIEGELLTDITFTPSALLTAAKNGTTKLWVRPLALRPRPVKTKLFTKSNYPEDHQYLRDIN</sequence>
<feature type="compositionally biased region" description="Low complexity" evidence="3">
    <location>
        <begin position="309"/>
        <end position="322"/>
    </location>
</feature>
<dbReference type="InterPro" id="IPR051362">
    <property type="entry name" value="WD_repeat_creC_regulators"/>
</dbReference>
<dbReference type="GO" id="GO:0045013">
    <property type="term" value="P:carbon catabolite repression of transcription"/>
    <property type="evidence" value="ECO:0007669"/>
    <property type="project" value="TreeGrafter"/>
</dbReference>
<dbReference type="STRING" id="2282107.A0A286UWR4"/>
<dbReference type="Proteomes" id="UP000217199">
    <property type="component" value="Unassembled WGS sequence"/>
</dbReference>
<protein>
    <submittedName>
        <fullName evidence="4">WD40 domain containing protein</fullName>
    </submittedName>
</protein>
<dbReference type="OrthoDB" id="3367at2759"/>
<evidence type="ECO:0000256" key="2">
    <source>
        <dbReference type="ARBA" id="ARBA00022737"/>
    </source>
</evidence>
<dbReference type="SUPFAM" id="SSF50978">
    <property type="entry name" value="WD40 repeat-like"/>
    <property type="match status" value="1"/>
</dbReference>
<feature type="region of interest" description="Disordered" evidence="3">
    <location>
        <begin position="524"/>
        <end position="547"/>
    </location>
</feature>
<keyword evidence="1" id="KW-0853">WD repeat</keyword>
<dbReference type="InterPro" id="IPR015943">
    <property type="entry name" value="WD40/YVTN_repeat-like_dom_sf"/>
</dbReference>
<evidence type="ECO:0000313" key="4">
    <source>
        <dbReference type="EMBL" id="PAV23962.1"/>
    </source>
</evidence>
<dbReference type="Pfam" id="PF00400">
    <property type="entry name" value="WD40"/>
    <property type="match status" value="2"/>
</dbReference>
<dbReference type="PANTHER" id="PTHR14107">
    <property type="entry name" value="WD REPEAT PROTEIN"/>
    <property type="match status" value="1"/>
</dbReference>
<feature type="region of interest" description="Disordered" evidence="3">
    <location>
        <begin position="303"/>
        <end position="326"/>
    </location>
</feature>
<reference evidence="4 5" key="1">
    <citation type="journal article" date="2017" name="Mol. Ecol.">
        <title>Comparative and population genomic landscape of Phellinus noxius: A hypervariable fungus causing root rot in trees.</title>
        <authorList>
            <person name="Chung C.L."/>
            <person name="Lee T.J."/>
            <person name="Akiba M."/>
            <person name="Lee H.H."/>
            <person name="Kuo T.H."/>
            <person name="Liu D."/>
            <person name="Ke H.M."/>
            <person name="Yokoi T."/>
            <person name="Roa M.B."/>
            <person name="Lu M.J."/>
            <person name="Chang Y.Y."/>
            <person name="Ann P.J."/>
            <person name="Tsai J.N."/>
            <person name="Chen C.Y."/>
            <person name="Tzean S.S."/>
            <person name="Ota Y."/>
            <person name="Hattori T."/>
            <person name="Sahashi N."/>
            <person name="Liou R.F."/>
            <person name="Kikuchi T."/>
            <person name="Tsai I.J."/>
        </authorList>
    </citation>
    <scope>NUCLEOTIDE SEQUENCE [LARGE SCALE GENOMIC DNA]</scope>
    <source>
        <strain evidence="4 5">FFPRI411160</strain>
    </source>
</reference>
<evidence type="ECO:0000256" key="1">
    <source>
        <dbReference type="ARBA" id="ARBA00022574"/>
    </source>
</evidence>
<dbReference type="GO" id="GO:0032153">
    <property type="term" value="C:cell division site"/>
    <property type="evidence" value="ECO:0007669"/>
    <property type="project" value="TreeGrafter"/>
</dbReference>
<dbReference type="FunCoup" id="A0A286UWR4">
    <property type="interactions" value="80"/>
</dbReference>
<dbReference type="AlphaFoldDB" id="A0A286UWR4"/>
<keyword evidence="5" id="KW-1185">Reference proteome</keyword>
<feature type="region of interest" description="Disordered" evidence="3">
    <location>
        <begin position="50"/>
        <end position="155"/>
    </location>
</feature>
<name>A0A286UWR4_9AGAM</name>
<feature type="compositionally biased region" description="Basic and acidic residues" evidence="3">
    <location>
        <begin position="66"/>
        <end position="93"/>
    </location>
</feature>
<accession>A0A286UWR4</accession>